<dbReference type="Gene3D" id="1.10.575.10">
    <property type="entry name" value="P1 Nuclease"/>
    <property type="match status" value="1"/>
</dbReference>
<feature type="chain" id="PRO_5019168342" evidence="8">
    <location>
        <begin position="21"/>
        <end position="310"/>
    </location>
</feature>
<dbReference type="GO" id="GO:0004519">
    <property type="term" value="F:endonuclease activity"/>
    <property type="evidence" value="ECO:0007669"/>
    <property type="project" value="UniProtKB-KW"/>
</dbReference>
<dbReference type="InterPro" id="IPR008947">
    <property type="entry name" value="PLipase_C/P1_nuclease_dom_sf"/>
</dbReference>
<dbReference type="Pfam" id="PF02265">
    <property type="entry name" value="S1-P1_nuclease"/>
    <property type="match status" value="1"/>
</dbReference>
<dbReference type="GO" id="GO:0046872">
    <property type="term" value="F:metal ion binding"/>
    <property type="evidence" value="ECO:0007669"/>
    <property type="project" value="UniProtKB-KW"/>
</dbReference>
<evidence type="ECO:0000256" key="4">
    <source>
        <dbReference type="ARBA" id="ARBA00022759"/>
    </source>
</evidence>
<dbReference type="EMBL" id="RBNJ01013159">
    <property type="protein sequence ID" value="RUS25377.1"/>
    <property type="molecule type" value="Genomic_DNA"/>
</dbReference>
<dbReference type="GO" id="GO:0006308">
    <property type="term" value="P:DNA catabolic process"/>
    <property type="evidence" value="ECO:0007669"/>
    <property type="project" value="InterPro"/>
</dbReference>
<accession>A0A433Q6I2</accession>
<evidence type="ECO:0000256" key="7">
    <source>
        <dbReference type="ARBA" id="ARBA00023180"/>
    </source>
</evidence>
<keyword evidence="2" id="KW-0540">Nuclease</keyword>
<sequence>MKFFAGATVFATLLVNQANAWGSIGHQLTGYIADHLANKHTIQVSTALLNGWNMSRTTTWADDVKYNKSLPYGWSGPLHYIDIEDNPPHECGLNLTRDCPDGNCIVGAIANYTNRLDCSGKQHLPVNDRSDALKFLIHFIGDITQPLHACNRQIGGNTAFAIFDGANTTQYGKVQLHAIWDTYIIEKRLKNDFNDSFTAYGDFLVHQILKGAYAHHVPLWNSCLRKKSNHSKHDNHRALRCAIMWAKDSDKLDCSVVWPAYDVDPKADLGLDYYKNAIPVVDMQLAKAGARMAALLDKELKKCHKYHSYI</sequence>
<keyword evidence="3" id="KW-0479">Metal-binding</keyword>
<evidence type="ECO:0000256" key="8">
    <source>
        <dbReference type="SAM" id="SignalP"/>
    </source>
</evidence>
<keyword evidence="8" id="KW-0732">Signal</keyword>
<dbReference type="CDD" id="cd11010">
    <property type="entry name" value="S1-P1_nuclease"/>
    <property type="match status" value="1"/>
</dbReference>
<proteinExistence type="inferred from homology"/>
<comment type="caution">
    <text evidence="9">The sequence shown here is derived from an EMBL/GenBank/DDBJ whole genome shotgun (WGS) entry which is preliminary data.</text>
</comment>
<dbReference type="Proteomes" id="UP000274822">
    <property type="component" value="Unassembled WGS sequence"/>
</dbReference>
<reference evidence="9 10" key="1">
    <citation type="journal article" date="2018" name="New Phytol.">
        <title>Phylogenomics of Endogonaceae and evolution of mycorrhizas within Mucoromycota.</title>
        <authorList>
            <person name="Chang Y."/>
            <person name="Desiro A."/>
            <person name="Na H."/>
            <person name="Sandor L."/>
            <person name="Lipzen A."/>
            <person name="Clum A."/>
            <person name="Barry K."/>
            <person name="Grigoriev I.V."/>
            <person name="Martin F.M."/>
            <person name="Stajich J.E."/>
            <person name="Smith M.E."/>
            <person name="Bonito G."/>
            <person name="Spatafora J.W."/>
        </authorList>
    </citation>
    <scope>NUCLEOTIDE SEQUENCE [LARGE SCALE GENOMIC DNA]</scope>
    <source>
        <strain evidence="9 10">AD002</strain>
    </source>
</reference>
<evidence type="ECO:0000256" key="5">
    <source>
        <dbReference type="ARBA" id="ARBA00022801"/>
    </source>
</evidence>
<dbReference type="PANTHER" id="PTHR33146">
    <property type="entry name" value="ENDONUCLEASE 4"/>
    <property type="match status" value="1"/>
</dbReference>
<organism evidence="9 10">
    <name type="scientific">Jimgerdemannia flammicorona</name>
    <dbReference type="NCBI Taxonomy" id="994334"/>
    <lineage>
        <taxon>Eukaryota</taxon>
        <taxon>Fungi</taxon>
        <taxon>Fungi incertae sedis</taxon>
        <taxon>Mucoromycota</taxon>
        <taxon>Mucoromycotina</taxon>
        <taxon>Endogonomycetes</taxon>
        <taxon>Endogonales</taxon>
        <taxon>Endogonaceae</taxon>
        <taxon>Jimgerdemannia</taxon>
    </lineage>
</organism>
<dbReference type="PANTHER" id="PTHR33146:SF26">
    <property type="entry name" value="ENDONUCLEASE 4"/>
    <property type="match status" value="1"/>
</dbReference>
<evidence type="ECO:0000313" key="9">
    <source>
        <dbReference type="EMBL" id="RUS25377.1"/>
    </source>
</evidence>
<keyword evidence="7" id="KW-0325">Glycoprotein</keyword>
<evidence type="ECO:0000256" key="6">
    <source>
        <dbReference type="ARBA" id="ARBA00023157"/>
    </source>
</evidence>
<dbReference type="GO" id="GO:0016788">
    <property type="term" value="F:hydrolase activity, acting on ester bonds"/>
    <property type="evidence" value="ECO:0007669"/>
    <property type="project" value="InterPro"/>
</dbReference>
<comment type="similarity">
    <text evidence="1">Belongs to the nuclease type I family.</text>
</comment>
<keyword evidence="10" id="KW-1185">Reference proteome</keyword>
<dbReference type="InterPro" id="IPR003154">
    <property type="entry name" value="S1/P1nuclease"/>
</dbReference>
<feature type="signal peptide" evidence="8">
    <location>
        <begin position="1"/>
        <end position="20"/>
    </location>
</feature>
<evidence type="ECO:0000256" key="1">
    <source>
        <dbReference type="ARBA" id="ARBA00009547"/>
    </source>
</evidence>
<dbReference type="AlphaFoldDB" id="A0A433Q6I2"/>
<keyword evidence="5" id="KW-0378">Hydrolase</keyword>
<gene>
    <name evidence="9" type="ORF">BC938DRAFT_472258</name>
</gene>
<keyword evidence="6" id="KW-1015">Disulfide bond</keyword>
<keyword evidence="4" id="KW-0255">Endonuclease</keyword>
<name>A0A433Q6I2_9FUNG</name>
<dbReference type="SUPFAM" id="SSF48537">
    <property type="entry name" value="Phospholipase C/P1 nuclease"/>
    <property type="match status" value="1"/>
</dbReference>
<evidence type="ECO:0000256" key="3">
    <source>
        <dbReference type="ARBA" id="ARBA00022723"/>
    </source>
</evidence>
<protein>
    <submittedName>
        <fullName evidence="9">S1/P1 nuclease</fullName>
    </submittedName>
</protein>
<evidence type="ECO:0000313" key="10">
    <source>
        <dbReference type="Proteomes" id="UP000274822"/>
    </source>
</evidence>
<dbReference type="GO" id="GO:0003676">
    <property type="term" value="F:nucleic acid binding"/>
    <property type="evidence" value="ECO:0007669"/>
    <property type="project" value="InterPro"/>
</dbReference>
<evidence type="ECO:0000256" key="2">
    <source>
        <dbReference type="ARBA" id="ARBA00022722"/>
    </source>
</evidence>